<dbReference type="EMBL" id="BMQD01000004">
    <property type="protein sequence ID" value="GGK56937.1"/>
    <property type="molecule type" value="Genomic_DNA"/>
</dbReference>
<evidence type="ECO:0000256" key="4">
    <source>
        <dbReference type="ARBA" id="ARBA00023163"/>
    </source>
</evidence>
<name>A0AA37BE22_9ACTN</name>
<dbReference type="Pfam" id="PF13191">
    <property type="entry name" value="AAA_16"/>
    <property type="match status" value="1"/>
</dbReference>
<dbReference type="InterPro" id="IPR001867">
    <property type="entry name" value="OmpR/PhoB-type_DNA-bd"/>
</dbReference>
<dbReference type="InterPro" id="IPR051677">
    <property type="entry name" value="AfsR-DnrI-RedD_regulator"/>
</dbReference>
<dbReference type="InterPro" id="IPR036388">
    <property type="entry name" value="WH-like_DNA-bd_sf"/>
</dbReference>
<sequence length="1172" mass="122940">MDFRVLGPVGAAGDGGEPLDIGPHQQRAVLALCMLAAPRPVAPGRIIDVLWEDGPPPGAVNTVQAYVSKLRRVFEPDRRRNTPPSVLVSRPGGYALAIGEADLDLARARGHAAEGTRLAAAGDHAGAEREFRRALGEWRGEPLADFTGASWAEQERAHLAEFRLTLEEDAAEAALVLGRGDALTGGLARLVAAHPLRERLRVLAAHALYQAGRQADALTVLAEGRRLLVEELGLDPGPSAREMERRILAQDPALVRRTEARGAHGTVVPPSAGPAVAAASVPPSVGAAVAAASVPPSVGSAAPVAPGSPAPRLVGRDAEIAVLDRAVTGDGHRVVLLAGEPGIGKTSLAEHAAATAEAAGRRVVWGRCWDEGGAPPFWPWTQAATELAGSTEPGGPGAGSAGLIGAGADSADLTGPGTASAGLMGAGSAGLTGPGTASAGPGGAGAQGEGGRFRFYEAFARLLNGYGRVLVVLDDLQWADASSIRLLEFLASTRLCPELVVVATYRDTDVRPGGALEHALGALVRLAHVRRLAVRGLAEDDIREYLGRAGADTGRAAEMTRLTAGNPFFLGEVLHLAEGPGAAESPAAPAALADLSDVVRGRLAGLPPGTEEVLTVAALLGRDAPADILFRVADLPEEEVLDILDAAVRARLLAEGDGPACRFVHDIVRDVLREALPPLRRRRLHARIAEVLEERSGTRLVEIAHHYGEGVLSGRTAGKAIGYARRAAAQATAQFAHEDAVEHLERAIALIGALPRSDDALRCDLLLDLAEAQAAAGLSTAARTRLEEAARIAEDLGDDNRLARAALGLSDQIYTAMYEEVTDVERLAGRIDRALASDLAEGSPWRARLLAASAFIGSTGRPVAQSLELAAQAVRLARRGGDERTLSRTLIAWELLLRSGADHDLRREVIDEIVELGVRTGDLVTEWIGRETGHVERTARGERDGAAGDLAWLRETAERLRLPSLSGLAAWQSAVHAYLDGRSGDALAAAGESEAAHPEGALGRDDAHLRHETLRFLALRAGGRSAEALALADETLGARPGQRPWRLLRCLALTDLGRAEEARADFAGLARDGFAELLPDLGYRFVADAVCELCAALGEAEAGEVLAGHLAPHAGRLLGWSVTDLCLARLALLHGDRDRAGEHLRAAEAFVRRSGVRVHEPALRELRTRLSG</sequence>
<evidence type="ECO:0000256" key="5">
    <source>
        <dbReference type="PROSITE-ProRule" id="PRU01091"/>
    </source>
</evidence>
<evidence type="ECO:0000256" key="1">
    <source>
        <dbReference type="ARBA" id="ARBA00005820"/>
    </source>
</evidence>
<dbReference type="CDD" id="cd15831">
    <property type="entry name" value="BTAD"/>
    <property type="match status" value="1"/>
</dbReference>
<dbReference type="InterPro" id="IPR041664">
    <property type="entry name" value="AAA_16"/>
</dbReference>
<dbReference type="GO" id="GO:0006355">
    <property type="term" value="P:regulation of DNA-templated transcription"/>
    <property type="evidence" value="ECO:0007669"/>
    <property type="project" value="InterPro"/>
</dbReference>
<dbReference type="Gene3D" id="3.40.50.300">
    <property type="entry name" value="P-loop containing nucleotide triphosphate hydrolases"/>
    <property type="match status" value="1"/>
</dbReference>
<gene>
    <name evidence="7" type="ORF">GCM10010126_15690</name>
</gene>
<dbReference type="SMART" id="SM01043">
    <property type="entry name" value="BTAD"/>
    <property type="match status" value="1"/>
</dbReference>
<dbReference type="SMART" id="SM00862">
    <property type="entry name" value="Trans_reg_C"/>
    <property type="match status" value="1"/>
</dbReference>
<organism evidence="7 8">
    <name type="scientific">Planomonospora parontospora</name>
    <dbReference type="NCBI Taxonomy" id="58119"/>
    <lineage>
        <taxon>Bacteria</taxon>
        <taxon>Bacillati</taxon>
        <taxon>Actinomycetota</taxon>
        <taxon>Actinomycetes</taxon>
        <taxon>Streptosporangiales</taxon>
        <taxon>Streptosporangiaceae</taxon>
        <taxon>Planomonospora</taxon>
    </lineage>
</organism>
<dbReference type="Gene3D" id="1.10.10.10">
    <property type="entry name" value="Winged helix-like DNA-binding domain superfamily/Winged helix DNA-binding domain"/>
    <property type="match status" value="1"/>
</dbReference>
<dbReference type="PROSITE" id="PS51755">
    <property type="entry name" value="OMPR_PHOB"/>
    <property type="match status" value="1"/>
</dbReference>
<evidence type="ECO:0000313" key="7">
    <source>
        <dbReference type="EMBL" id="GGK56937.1"/>
    </source>
</evidence>
<accession>A0AA37BE22</accession>
<keyword evidence="4" id="KW-0804">Transcription</keyword>
<dbReference type="AlphaFoldDB" id="A0AA37BE22"/>
<keyword evidence="2" id="KW-0805">Transcription regulation</keyword>
<keyword evidence="3 5" id="KW-0238">DNA-binding</keyword>
<comment type="similarity">
    <text evidence="1">Belongs to the AfsR/DnrI/RedD regulatory family.</text>
</comment>
<dbReference type="PANTHER" id="PTHR35807">
    <property type="entry name" value="TRANSCRIPTIONAL REGULATOR REDD-RELATED"/>
    <property type="match status" value="1"/>
</dbReference>
<evidence type="ECO:0000256" key="2">
    <source>
        <dbReference type="ARBA" id="ARBA00023015"/>
    </source>
</evidence>
<protein>
    <recommendedName>
        <fullName evidence="6">OmpR/PhoB-type domain-containing protein</fullName>
    </recommendedName>
</protein>
<dbReference type="InterPro" id="IPR016032">
    <property type="entry name" value="Sig_transdc_resp-reg_C-effctor"/>
</dbReference>
<evidence type="ECO:0000313" key="8">
    <source>
        <dbReference type="Proteomes" id="UP000627984"/>
    </source>
</evidence>
<dbReference type="InterPro" id="IPR011990">
    <property type="entry name" value="TPR-like_helical_dom_sf"/>
</dbReference>
<dbReference type="Gene3D" id="1.25.40.10">
    <property type="entry name" value="Tetratricopeptide repeat domain"/>
    <property type="match status" value="1"/>
</dbReference>
<evidence type="ECO:0000259" key="6">
    <source>
        <dbReference type="PROSITE" id="PS51755"/>
    </source>
</evidence>
<dbReference type="InterPro" id="IPR005158">
    <property type="entry name" value="BTAD"/>
</dbReference>
<feature type="domain" description="OmpR/PhoB-type" evidence="6">
    <location>
        <begin position="1"/>
        <end position="98"/>
    </location>
</feature>
<dbReference type="Pfam" id="PF03704">
    <property type="entry name" value="BTAD"/>
    <property type="match status" value="1"/>
</dbReference>
<reference evidence="7" key="1">
    <citation type="journal article" date="2014" name="Int. J. Syst. Evol. Microbiol.">
        <title>Complete genome sequence of Corynebacterium casei LMG S-19264T (=DSM 44701T), isolated from a smear-ripened cheese.</title>
        <authorList>
            <consortium name="US DOE Joint Genome Institute (JGI-PGF)"/>
            <person name="Walter F."/>
            <person name="Albersmeier A."/>
            <person name="Kalinowski J."/>
            <person name="Ruckert C."/>
        </authorList>
    </citation>
    <scope>NUCLEOTIDE SEQUENCE</scope>
    <source>
        <strain evidence="7">JCM 3093</strain>
    </source>
</reference>
<dbReference type="InterPro" id="IPR027417">
    <property type="entry name" value="P-loop_NTPase"/>
</dbReference>
<proteinExistence type="inferred from homology"/>
<feature type="DNA-binding region" description="OmpR/PhoB-type" evidence="5">
    <location>
        <begin position="1"/>
        <end position="98"/>
    </location>
</feature>
<evidence type="ECO:0000256" key="3">
    <source>
        <dbReference type="ARBA" id="ARBA00023125"/>
    </source>
</evidence>
<dbReference type="GO" id="GO:0000160">
    <property type="term" value="P:phosphorelay signal transduction system"/>
    <property type="evidence" value="ECO:0007669"/>
    <property type="project" value="InterPro"/>
</dbReference>
<reference evidence="7" key="2">
    <citation type="submission" date="2022-09" db="EMBL/GenBank/DDBJ databases">
        <authorList>
            <person name="Sun Q."/>
            <person name="Ohkuma M."/>
        </authorList>
    </citation>
    <scope>NUCLEOTIDE SEQUENCE</scope>
    <source>
        <strain evidence="7">JCM 3093</strain>
    </source>
</reference>
<dbReference type="GO" id="GO:0003677">
    <property type="term" value="F:DNA binding"/>
    <property type="evidence" value="ECO:0007669"/>
    <property type="project" value="UniProtKB-UniRule"/>
</dbReference>
<dbReference type="SUPFAM" id="SSF48452">
    <property type="entry name" value="TPR-like"/>
    <property type="match status" value="1"/>
</dbReference>
<comment type="caution">
    <text evidence="7">The sequence shown here is derived from an EMBL/GenBank/DDBJ whole genome shotgun (WGS) entry which is preliminary data.</text>
</comment>
<dbReference type="RefSeq" id="WP_191894140.1">
    <property type="nucleotide sequence ID" value="NZ_BMQD01000004.1"/>
</dbReference>
<dbReference type="Proteomes" id="UP000627984">
    <property type="component" value="Unassembled WGS sequence"/>
</dbReference>
<dbReference type="SUPFAM" id="SSF46894">
    <property type="entry name" value="C-terminal effector domain of the bipartite response regulators"/>
    <property type="match status" value="1"/>
</dbReference>
<dbReference type="SUPFAM" id="SSF52540">
    <property type="entry name" value="P-loop containing nucleoside triphosphate hydrolases"/>
    <property type="match status" value="1"/>
</dbReference>
<dbReference type="PANTHER" id="PTHR35807:SF1">
    <property type="entry name" value="TRANSCRIPTIONAL REGULATOR REDD"/>
    <property type="match status" value="1"/>
</dbReference>